<evidence type="ECO:0000256" key="3">
    <source>
        <dbReference type="SAM" id="MobiDB-lite"/>
    </source>
</evidence>
<dbReference type="EMBL" id="JAAXLA010000104">
    <property type="protein sequence ID" value="NMI01849.1"/>
    <property type="molecule type" value="Genomic_DNA"/>
</dbReference>
<comment type="caution">
    <text evidence="5">The sequence shown here is derived from an EMBL/GenBank/DDBJ whole genome shotgun (WGS) entry which is preliminary data.</text>
</comment>
<protein>
    <submittedName>
        <fullName evidence="5">TetR/AcrR family transcriptional regulator</fullName>
    </submittedName>
</protein>
<feature type="DNA-binding region" description="H-T-H motif" evidence="2">
    <location>
        <begin position="40"/>
        <end position="59"/>
    </location>
</feature>
<dbReference type="PRINTS" id="PR00455">
    <property type="entry name" value="HTHTETR"/>
</dbReference>
<dbReference type="Proteomes" id="UP000820669">
    <property type="component" value="Unassembled WGS sequence"/>
</dbReference>
<dbReference type="SUPFAM" id="SSF46689">
    <property type="entry name" value="Homeodomain-like"/>
    <property type="match status" value="1"/>
</dbReference>
<name>A0ABX1SNY5_9PSEU</name>
<keyword evidence="1 2" id="KW-0238">DNA-binding</keyword>
<evidence type="ECO:0000256" key="1">
    <source>
        <dbReference type="ARBA" id="ARBA00023125"/>
    </source>
</evidence>
<dbReference type="PROSITE" id="PS50977">
    <property type="entry name" value="HTH_TETR_2"/>
    <property type="match status" value="1"/>
</dbReference>
<dbReference type="Gene3D" id="1.10.357.10">
    <property type="entry name" value="Tetracycline Repressor, domain 2"/>
    <property type="match status" value="1"/>
</dbReference>
<dbReference type="SUPFAM" id="SSF48498">
    <property type="entry name" value="Tetracyclin repressor-like, C-terminal domain"/>
    <property type="match status" value="1"/>
</dbReference>
<dbReference type="Gene3D" id="1.10.10.60">
    <property type="entry name" value="Homeodomain-like"/>
    <property type="match status" value="1"/>
</dbReference>
<evidence type="ECO:0000256" key="2">
    <source>
        <dbReference type="PROSITE-ProRule" id="PRU00335"/>
    </source>
</evidence>
<keyword evidence="6" id="KW-1185">Reference proteome</keyword>
<dbReference type="Pfam" id="PF00440">
    <property type="entry name" value="TetR_N"/>
    <property type="match status" value="1"/>
</dbReference>
<dbReference type="InterPro" id="IPR050109">
    <property type="entry name" value="HTH-type_TetR-like_transc_reg"/>
</dbReference>
<dbReference type="RefSeq" id="WP_169385361.1">
    <property type="nucleotide sequence ID" value="NZ_JAAXLA010000104.1"/>
</dbReference>
<feature type="region of interest" description="Disordered" evidence="3">
    <location>
        <begin position="1"/>
        <end position="20"/>
    </location>
</feature>
<evidence type="ECO:0000313" key="6">
    <source>
        <dbReference type="Proteomes" id="UP000820669"/>
    </source>
</evidence>
<evidence type="ECO:0000259" key="4">
    <source>
        <dbReference type="PROSITE" id="PS50977"/>
    </source>
</evidence>
<feature type="compositionally biased region" description="Basic and acidic residues" evidence="3">
    <location>
        <begin position="1"/>
        <end position="12"/>
    </location>
</feature>
<dbReference type="InterPro" id="IPR001647">
    <property type="entry name" value="HTH_TetR"/>
</dbReference>
<feature type="domain" description="HTH tetR-type" evidence="4">
    <location>
        <begin position="17"/>
        <end position="77"/>
    </location>
</feature>
<dbReference type="Pfam" id="PF17932">
    <property type="entry name" value="TetR_C_24"/>
    <property type="match status" value="1"/>
</dbReference>
<reference evidence="5 6" key="1">
    <citation type="submission" date="2020-04" db="EMBL/GenBank/DDBJ databases">
        <authorList>
            <person name="Klaysubun C."/>
            <person name="Duangmal K."/>
            <person name="Lipun K."/>
        </authorList>
    </citation>
    <scope>NUCLEOTIDE SEQUENCE [LARGE SCALE GENOMIC DNA]</scope>
    <source>
        <strain evidence="5 6">K10HN5</strain>
    </source>
</reference>
<dbReference type="InterPro" id="IPR041490">
    <property type="entry name" value="KstR2_TetR_C"/>
</dbReference>
<organism evidence="5 6">
    <name type="scientific">Pseudonocardia acidicola</name>
    <dbReference type="NCBI Taxonomy" id="2724939"/>
    <lineage>
        <taxon>Bacteria</taxon>
        <taxon>Bacillati</taxon>
        <taxon>Actinomycetota</taxon>
        <taxon>Actinomycetes</taxon>
        <taxon>Pseudonocardiales</taxon>
        <taxon>Pseudonocardiaceae</taxon>
        <taxon>Pseudonocardia</taxon>
    </lineage>
</organism>
<sequence>MHELPARREDPTRPGPGGRRAQLATVAGRLFRERGYHAVGMRMIAEAADIRAASLYHHFRSKEELLLQVVFRVNRDLIAEYLPLLEGPGSYADRLGALVRAHILHIWNDRDAWWLATRELRALSPAALEQVQVDRRYYQHRIADFIAAGVAAGEFACADPRLTTLAVLDMINGLNEWFSPDGRYTIDELSDRYVEMVVSGLAQAHRSAPAAAEAR</sequence>
<dbReference type="InterPro" id="IPR009057">
    <property type="entry name" value="Homeodomain-like_sf"/>
</dbReference>
<evidence type="ECO:0000313" key="5">
    <source>
        <dbReference type="EMBL" id="NMI01849.1"/>
    </source>
</evidence>
<dbReference type="PANTHER" id="PTHR30055">
    <property type="entry name" value="HTH-TYPE TRANSCRIPTIONAL REGULATOR RUTR"/>
    <property type="match status" value="1"/>
</dbReference>
<dbReference type="InterPro" id="IPR036271">
    <property type="entry name" value="Tet_transcr_reg_TetR-rel_C_sf"/>
</dbReference>
<proteinExistence type="predicted"/>
<accession>A0ABX1SNY5</accession>
<dbReference type="PANTHER" id="PTHR30055:SF237">
    <property type="entry name" value="TRANSCRIPTIONAL REPRESSOR MCE3R"/>
    <property type="match status" value="1"/>
</dbReference>
<gene>
    <name evidence="5" type="ORF">HF526_31815</name>
</gene>